<keyword evidence="3 4" id="KW-0067">ATP-binding</keyword>
<name>A0ABW1T0W0_9ACTN</name>
<accession>A0ABW1T0W0</accession>
<evidence type="ECO:0000313" key="7">
    <source>
        <dbReference type="Proteomes" id="UP001596138"/>
    </source>
</evidence>
<gene>
    <name evidence="6" type="ORF">ACFQGU_07545</name>
</gene>
<comment type="caution">
    <text evidence="6">The sequence shown here is derived from an EMBL/GenBank/DDBJ whole genome shotgun (WGS) entry which is preliminary data.</text>
</comment>
<protein>
    <submittedName>
        <fullName evidence="6">Acetyl-CoA carboxylase biotin carboxylase subunit family protein</fullName>
    </submittedName>
</protein>
<evidence type="ECO:0000256" key="4">
    <source>
        <dbReference type="PROSITE-ProRule" id="PRU00409"/>
    </source>
</evidence>
<evidence type="ECO:0000256" key="1">
    <source>
        <dbReference type="ARBA" id="ARBA00022598"/>
    </source>
</evidence>
<proteinExistence type="predicted"/>
<dbReference type="InterPro" id="IPR052032">
    <property type="entry name" value="ATP-dep_AA_Ligase"/>
</dbReference>
<evidence type="ECO:0000256" key="3">
    <source>
        <dbReference type="ARBA" id="ARBA00022840"/>
    </source>
</evidence>
<evidence type="ECO:0000313" key="6">
    <source>
        <dbReference type="EMBL" id="MFC6237728.1"/>
    </source>
</evidence>
<dbReference type="Pfam" id="PF13535">
    <property type="entry name" value="ATP-grasp_4"/>
    <property type="match status" value="1"/>
</dbReference>
<dbReference type="EMBL" id="JBHSTI010000008">
    <property type="protein sequence ID" value="MFC6237728.1"/>
    <property type="molecule type" value="Genomic_DNA"/>
</dbReference>
<dbReference type="Gene3D" id="3.30.470.20">
    <property type="entry name" value="ATP-grasp fold, B domain"/>
    <property type="match status" value="1"/>
</dbReference>
<evidence type="ECO:0000259" key="5">
    <source>
        <dbReference type="PROSITE" id="PS50975"/>
    </source>
</evidence>
<reference evidence="7" key="1">
    <citation type="journal article" date="2019" name="Int. J. Syst. Evol. Microbiol.">
        <title>The Global Catalogue of Microorganisms (GCM) 10K type strain sequencing project: providing services to taxonomists for standard genome sequencing and annotation.</title>
        <authorList>
            <consortium name="The Broad Institute Genomics Platform"/>
            <consortium name="The Broad Institute Genome Sequencing Center for Infectious Disease"/>
            <person name="Wu L."/>
            <person name="Ma J."/>
        </authorList>
    </citation>
    <scope>NUCLEOTIDE SEQUENCE [LARGE SCALE GENOMIC DNA]</scope>
    <source>
        <strain evidence="7">CGMCC 4.7317</strain>
    </source>
</reference>
<organism evidence="6 7">
    <name type="scientific">Longivirga aurantiaca</name>
    <dbReference type="NCBI Taxonomy" id="1837743"/>
    <lineage>
        <taxon>Bacteria</taxon>
        <taxon>Bacillati</taxon>
        <taxon>Actinomycetota</taxon>
        <taxon>Actinomycetes</taxon>
        <taxon>Sporichthyales</taxon>
        <taxon>Sporichthyaceae</taxon>
        <taxon>Longivirga</taxon>
    </lineage>
</organism>
<dbReference type="PANTHER" id="PTHR43585">
    <property type="entry name" value="FUMIPYRROLE BIOSYNTHESIS PROTEIN C"/>
    <property type="match status" value="1"/>
</dbReference>
<dbReference type="SUPFAM" id="SSF56059">
    <property type="entry name" value="Glutathione synthetase ATP-binding domain-like"/>
    <property type="match status" value="1"/>
</dbReference>
<dbReference type="Proteomes" id="UP001596138">
    <property type="component" value="Unassembled WGS sequence"/>
</dbReference>
<keyword evidence="7" id="KW-1185">Reference proteome</keyword>
<dbReference type="RefSeq" id="WP_386765294.1">
    <property type="nucleotide sequence ID" value="NZ_JBHSTI010000008.1"/>
</dbReference>
<dbReference type="InterPro" id="IPR011761">
    <property type="entry name" value="ATP-grasp"/>
</dbReference>
<sequence length="456" mass="50224">MSGSSAGEILLQDPYHPYAVRFLELAGGRGLRAVCLYTDAADMVRNIRKFPALAGPLVSASYLVEGRSLEDMAAHLRGHHSIQAVVPHMEPTVLPLGRIAELLDLPWAQPGVLERFRDKFALKSYLRSVPDGPRINSIASVTTGDDVRRAIATGDFARFVLKPNDGFGNTTIGFFDADGDPAELERYLSDRAGARLLMEEYIGGEEYFVDGQVDADGEVESFAVWKYRRRDLNGRRAVSVGDIAVPTTDPDFGAIVDYTARVMQASGLRSSPFHLELKVDDAGPCLIEVGARLVGGDLAEFDPLLHGSLDMMAVALHYYLGETGHLESNLDWEHYDRNRLGTVNGISTTTGLVYEIDGLDEVEARPDFVAWAQRPRIGARLTPTVDLLNRPWRAVVRVGSDADYDRIASELHAGLRLNDSSTGARRLVRRGLGYGPLVRSRLERMRRPPTFVVPLP</sequence>
<keyword evidence="2 4" id="KW-0547">Nucleotide-binding</keyword>
<keyword evidence="1" id="KW-0436">Ligase</keyword>
<evidence type="ECO:0000256" key="2">
    <source>
        <dbReference type="ARBA" id="ARBA00022741"/>
    </source>
</evidence>
<feature type="domain" description="ATP-grasp" evidence="5">
    <location>
        <begin position="119"/>
        <end position="320"/>
    </location>
</feature>
<dbReference type="PROSITE" id="PS50975">
    <property type="entry name" value="ATP_GRASP"/>
    <property type="match status" value="1"/>
</dbReference>
<dbReference type="PANTHER" id="PTHR43585:SF2">
    <property type="entry name" value="ATP-GRASP ENZYME FSQD"/>
    <property type="match status" value="1"/>
</dbReference>